<dbReference type="RefSeq" id="WP_119482019.1">
    <property type="nucleotide sequence ID" value="NZ_QXTG01000002.1"/>
</dbReference>
<comment type="caution">
    <text evidence="3">The sequence shown here is derived from an EMBL/GenBank/DDBJ whole genome shotgun (WGS) entry which is preliminary data.</text>
</comment>
<keyword evidence="2" id="KW-0732">Signal</keyword>
<evidence type="ECO:0008006" key="5">
    <source>
        <dbReference type="Google" id="ProtNLM"/>
    </source>
</evidence>
<reference evidence="4" key="1">
    <citation type="submission" date="2018-09" db="EMBL/GenBank/DDBJ databases">
        <authorList>
            <person name="Kim I."/>
        </authorList>
    </citation>
    <scope>NUCLEOTIDE SEQUENCE [LARGE SCALE GENOMIC DNA]</scope>
    <source>
        <strain evidence="4">DD4a</strain>
    </source>
</reference>
<accession>A0A3A1TV69</accession>
<organism evidence="3 4">
    <name type="scientific">Amnibacterium setariae</name>
    <dbReference type="NCBI Taxonomy" id="2306585"/>
    <lineage>
        <taxon>Bacteria</taxon>
        <taxon>Bacillati</taxon>
        <taxon>Actinomycetota</taxon>
        <taxon>Actinomycetes</taxon>
        <taxon>Micrococcales</taxon>
        <taxon>Microbacteriaceae</taxon>
        <taxon>Amnibacterium</taxon>
    </lineage>
</organism>
<proteinExistence type="predicted"/>
<evidence type="ECO:0000256" key="1">
    <source>
        <dbReference type="SAM" id="MobiDB-lite"/>
    </source>
</evidence>
<dbReference type="AlphaFoldDB" id="A0A3A1TV69"/>
<feature type="signal peptide" evidence="2">
    <location>
        <begin position="1"/>
        <end position="35"/>
    </location>
</feature>
<gene>
    <name evidence="3" type="ORF">D1781_09160</name>
</gene>
<dbReference type="PROSITE" id="PS51257">
    <property type="entry name" value="PROKAR_LIPOPROTEIN"/>
    <property type="match status" value="1"/>
</dbReference>
<evidence type="ECO:0000313" key="4">
    <source>
        <dbReference type="Proteomes" id="UP000265742"/>
    </source>
</evidence>
<evidence type="ECO:0000256" key="2">
    <source>
        <dbReference type="SAM" id="SignalP"/>
    </source>
</evidence>
<feature type="region of interest" description="Disordered" evidence="1">
    <location>
        <begin position="39"/>
        <end position="66"/>
    </location>
</feature>
<feature type="compositionally biased region" description="Low complexity" evidence="1">
    <location>
        <begin position="39"/>
        <end position="63"/>
    </location>
</feature>
<dbReference type="Proteomes" id="UP000265742">
    <property type="component" value="Unassembled WGS sequence"/>
</dbReference>
<protein>
    <recommendedName>
        <fullName evidence="5">DUF3558 domain-containing protein</fullName>
    </recommendedName>
</protein>
<feature type="chain" id="PRO_5039715999" description="DUF3558 domain-containing protein" evidence="2">
    <location>
        <begin position="36"/>
        <end position="182"/>
    </location>
</feature>
<evidence type="ECO:0000313" key="3">
    <source>
        <dbReference type="EMBL" id="RIX27710.1"/>
    </source>
</evidence>
<keyword evidence="4" id="KW-1185">Reference proteome</keyword>
<name>A0A3A1TV69_9MICO</name>
<dbReference type="EMBL" id="QXTG01000002">
    <property type="protein sequence ID" value="RIX27710.1"/>
    <property type="molecule type" value="Genomic_DNA"/>
</dbReference>
<sequence length="182" mass="18549">MSASRTPRRLGRRTAALLLVPATALLLVACSGAGAGVDRAPAASGGSSRRSAAPSASASASAPTVAADPDTDLCAFLTREDIDVPMEAYGLAIEGLRSGQRDGSPSCTISTADPAETLTLLLVPVPFAQVEQRYTAGPPAEDDAVLLGPSKWFATRSFAAAYGDRTLIVGSTGRGSTPRSRC</sequence>